<organism evidence="2 3">
    <name type="scientific">Calycina marina</name>
    <dbReference type="NCBI Taxonomy" id="1763456"/>
    <lineage>
        <taxon>Eukaryota</taxon>
        <taxon>Fungi</taxon>
        <taxon>Dikarya</taxon>
        <taxon>Ascomycota</taxon>
        <taxon>Pezizomycotina</taxon>
        <taxon>Leotiomycetes</taxon>
        <taxon>Helotiales</taxon>
        <taxon>Pezizellaceae</taxon>
        <taxon>Calycina</taxon>
    </lineage>
</organism>
<evidence type="ECO:0000313" key="2">
    <source>
        <dbReference type="EMBL" id="KAG9246898.1"/>
    </source>
</evidence>
<reference evidence="2" key="1">
    <citation type="journal article" date="2021" name="IMA Fungus">
        <title>Genomic characterization of three marine fungi, including Emericellopsis atlantica sp. nov. with signatures of a generalist lifestyle and marine biomass degradation.</title>
        <authorList>
            <person name="Hagestad O.C."/>
            <person name="Hou L."/>
            <person name="Andersen J.H."/>
            <person name="Hansen E.H."/>
            <person name="Altermark B."/>
            <person name="Li C."/>
            <person name="Kuhnert E."/>
            <person name="Cox R.J."/>
            <person name="Crous P.W."/>
            <person name="Spatafora J.W."/>
            <person name="Lail K."/>
            <person name="Amirebrahimi M."/>
            <person name="Lipzen A."/>
            <person name="Pangilinan J."/>
            <person name="Andreopoulos W."/>
            <person name="Hayes R.D."/>
            <person name="Ng V."/>
            <person name="Grigoriev I.V."/>
            <person name="Jackson S.A."/>
            <person name="Sutton T.D.S."/>
            <person name="Dobson A.D.W."/>
            <person name="Rama T."/>
        </authorList>
    </citation>
    <scope>NUCLEOTIDE SEQUENCE</scope>
    <source>
        <strain evidence="2">TRa3180A</strain>
    </source>
</reference>
<name>A0A9P8CH43_9HELO</name>
<evidence type="ECO:0000259" key="1">
    <source>
        <dbReference type="Pfam" id="PF24120"/>
    </source>
</evidence>
<evidence type="ECO:0000313" key="3">
    <source>
        <dbReference type="Proteomes" id="UP000887226"/>
    </source>
</evidence>
<dbReference type="EMBL" id="MU253789">
    <property type="protein sequence ID" value="KAG9246898.1"/>
    <property type="molecule type" value="Genomic_DNA"/>
</dbReference>
<dbReference type="InterPro" id="IPR057517">
    <property type="entry name" value="SsdA-like_C"/>
</dbReference>
<dbReference type="AlphaFoldDB" id="A0A9P8CH43"/>
<accession>A0A9P8CH43</accession>
<protein>
    <recommendedName>
        <fullName evidence="1">Single-strand DNA deaminase toxin A-like C-terminal domain-containing protein</fullName>
    </recommendedName>
</protein>
<proteinExistence type="predicted"/>
<dbReference type="Pfam" id="PF24120">
    <property type="entry name" value="SsdA_C"/>
    <property type="match status" value="1"/>
</dbReference>
<keyword evidence="3" id="KW-1185">Reference proteome</keyword>
<gene>
    <name evidence="2" type="ORF">BJ878DRAFT_247750</name>
</gene>
<sequence>MLAALNRYGQTALFLAQRGTSLFVKDKDGITLLQTAKTALRQLSEREWSEAKTPIYASQMGSSEAVEQVSSRNRFFQDIKERNEAFNYAIDLCLALKPERDIKNSALARGKIDNLFRILQRNELQWPRVSFSKVFFETNMAKEVKTFAFLDRGKPFEHMQAAAVSGYTAGPVGDSDGCLNRNLWTARVMKHCKVIGHELAQTDEYPQFFHASHAEKQLKAYFLWMHTTVDVDFEDNNDEVETWGNCQEMYDLQICKPDLALMKKDIYVSREPCKDCKDSQQRSFEKTGIHFYFFFVKPIVT</sequence>
<dbReference type="Proteomes" id="UP000887226">
    <property type="component" value="Unassembled WGS sequence"/>
</dbReference>
<feature type="domain" description="Single-strand DNA deaminase toxin A-like C-terminal" evidence="1">
    <location>
        <begin position="162"/>
        <end position="218"/>
    </location>
</feature>
<dbReference type="OrthoDB" id="341259at2759"/>
<comment type="caution">
    <text evidence="2">The sequence shown here is derived from an EMBL/GenBank/DDBJ whole genome shotgun (WGS) entry which is preliminary data.</text>
</comment>